<dbReference type="EMBL" id="LMXI01000383">
    <property type="protein sequence ID" value="KRT58286.1"/>
    <property type="molecule type" value="Genomic_DNA"/>
</dbReference>
<dbReference type="InterPro" id="IPR010706">
    <property type="entry name" value="Fatty_acid_cis-trans_isomerase"/>
</dbReference>
<dbReference type="PATRIC" id="fig|54398.3.peg.1556"/>
<gene>
    <name evidence="1" type="ORF">Ga0074115_11025</name>
    <name evidence="2" type="ORF">Ga0076813_131118</name>
</gene>
<evidence type="ECO:0000313" key="2">
    <source>
        <dbReference type="EMBL" id="KRT58286.1"/>
    </source>
</evidence>
<evidence type="ECO:0000313" key="1">
    <source>
        <dbReference type="EMBL" id="KRT54813.1"/>
    </source>
</evidence>
<dbReference type="STRING" id="54398.Ga0074115_11025"/>
<keyword evidence="4" id="KW-1185">Reference proteome</keyword>
<sequence>MQRWQQLFLGDGYRVDELPGYGSRFAANPFKIFQAIPVKSCYLFLLDDARYFISGFIKGPVCRGQMALNVIIDHFWFFFLDPDNPIIDYDADRVLADMRGGCGCPPREQRCPAVGQLARILAAA</sequence>
<dbReference type="GO" id="GO:0016853">
    <property type="term" value="F:isomerase activity"/>
    <property type="evidence" value="ECO:0007669"/>
    <property type="project" value="UniProtKB-KW"/>
</dbReference>
<dbReference type="Pfam" id="PF06934">
    <property type="entry name" value="CTI"/>
    <property type="match status" value="1"/>
</dbReference>
<evidence type="ECO:0000313" key="3">
    <source>
        <dbReference type="Proteomes" id="UP000051276"/>
    </source>
</evidence>
<keyword evidence="2" id="KW-0413">Isomerase</keyword>
<proteinExistence type="predicted"/>
<evidence type="ECO:0000313" key="4">
    <source>
        <dbReference type="Proteomes" id="UP000051634"/>
    </source>
</evidence>
<organism evidence="2 3">
    <name type="scientific">endosymbiont of Ridgeia piscesae</name>
    <dbReference type="NCBI Taxonomy" id="54398"/>
    <lineage>
        <taxon>Bacteria</taxon>
        <taxon>Pseudomonadati</taxon>
        <taxon>Pseudomonadota</taxon>
        <taxon>Gammaproteobacteria</taxon>
        <taxon>sulfur-oxidizing symbionts</taxon>
    </lineage>
</organism>
<reference evidence="3 4" key="1">
    <citation type="submission" date="2015-11" db="EMBL/GenBank/DDBJ databases">
        <title>The genome of Candidatus Endoriftia persephone in Ridgeia piscesae and population structure of the North Eastern Pacific vestimentiferan symbionts.</title>
        <authorList>
            <person name="Perez M."/>
            <person name="Juniper K.S."/>
        </authorList>
    </citation>
    <scope>NUCLEOTIDE SEQUENCE [LARGE SCALE GENOMIC DNA]</scope>
    <source>
        <strain evidence="2">Ind10</strain>
        <strain evidence="1">Ind11</strain>
    </source>
</reference>
<dbReference type="Proteomes" id="UP000051634">
    <property type="component" value="Unassembled WGS sequence"/>
</dbReference>
<comment type="caution">
    <text evidence="2">The sequence shown here is derived from an EMBL/GenBank/DDBJ whole genome shotgun (WGS) entry which is preliminary data.</text>
</comment>
<dbReference type="Proteomes" id="UP000051276">
    <property type="component" value="Unassembled WGS sequence"/>
</dbReference>
<dbReference type="EMBL" id="LDXT01000087">
    <property type="protein sequence ID" value="KRT54813.1"/>
    <property type="molecule type" value="Genomic_DNA"/>
</dbReference>
<protein>
    <submittedName>
        <fullName evidence="2">Fatty acid cis/trans isomerase (CTI)</fullName>
    </submittedName>
</protein>
<name>A0A0T5Z752_9GAMM</name>
<dbReference type="AlphaFoldDB" id="A0A0T5Z752"/>
<accession>A0A0T5Z752</accession>